<name>A0A2G8SCD8_9APHY</name>
<dbReference type="EMBL" id="AYKW01000012">
    <property type="protein sequence ID" value="PIL31402.1"/>
    <property type="molecule type" value="Genomic_DNA"/>
</dbReference>
<keyword evidence="2" id="KW-1185">Reference proteome</keyword>
<evidence type="ECO:0000313" key="2">
    <source>
        <dbReference type="Proteomes" id="UP000230002"/>
    </source>
</evidence>
<organism evidence="1 2">
    <name type="scientific">Ganoderma sinense ZZ0214-1</name>
    <dbReference type="NCBI Taxonomy" id="1077348"/>
    <lineage>
        <taxon>Eukaryota</taxon>
        <taxon>Fungi</taxon>
        <taxon>Dikarya</taxon>
        <taxon>Basidiomycota</taxon>
        <taxon>Agaricomycotina</taxon>
        <taxon>Agaricomycetes</taxon>
        <taxon>Polyporales</taxon>
        <taxon>Polyporaceae</taxon>
        <taxon>Ganoderma</taxon>
    </lineage>
</organism>
<proteinExistence type="predicted"/>
<dbReference type="Proteomes" id="UP000230002">
    <property type="component" value="Unassembled WGS sequence"/>
</dbReference>
<accession>A0A2G8SCD8</accession>
<evidence type="ECO:0000313" key="1">
    <source>
        <dbReference type="EMBL" id="PIL31402.1"/>
    </source>
</evidence>
<sequence>MLIFTSIQPPPPEQIAFLYPLGSQGTWNPSPDLFALFQHWVAGEHLEEPNRTALERVEAAFFIAVKQMDARGGNFDKSLVPDVPLEADTRPIVRISVNDLESISPCHATYGILSSLSRDPTSCKSINHQTQDFYGGREHVGRLRLGPSTSSATCRTLSR</sequence>
<gene>
    <name evidence="1" type="ORF">GSI_06103</name>
</gene>
<protein>
    <submittedName>
        <fullName evidence="1">Uncharacterized protein</fullName>
    </submittedName>
</protein>
<dbReference type="AlphaFoldDB" id="A0A2G8SCD8"/>
<comment type="caution">
    <text evidence="1">The sequence shown here is derived from an EMBL/GenBank/DDBJ whole genome shotgun (WGS) entry which is preliminary data.</text>
</comment>
<reference evidence="1 2" key="1">
    <citation type="journal article" date="2015" name="Sci. Rep.">
        <title>Chromosome-level genome map provides insights into diverse defense mechanisms in the medicinal fungus Ganoderma sinense.</title>
        <authorList>
            <person name="Zhu Y."/>
            <person name="Xu J."/>
            <person name="Sun C."/>
            <person name="Zhou S."/>
            <person name="Xu H."/>
            <person name="Nelson D.R."/>
            <person name="Qian J."/>
            <person name="Song J."/>
            <person name="Luo H."/>
            <person name="Xiang L."/>
            <person name="Li Y."/>
            <person name="Xu Z."/>
            <person name="Ji A."/>
            <person name="Wang L."/>
            <person name="Lu S."/>
            <person name="Hayward A."/>
            <person name="Sun W."/>
            <person name="Li X."/>
            <person name="Schwartz D.C."/>
            <person name="Wang Y."/>
            <person name="Chen S."/>
        </authorList>
    </citation>
    <scope>NUCLEOTIDE SEQUENCE [LARGE SCALE GENOMIC DNA]</scope>
    <source>
        <strain evidence="1 2">ZZ0214-1</strain>
    </source>
</reference>